<evidence type="ECO:0000256" key="1">
    <source>
        <dbReference type="SAM" id="MobiDB-lite"/>
    </source>
</evidence>
<dbReference type="Proteomes" id="UP000189796">
    <property type="component" value="Chromosome I"/>
</dbReference>
<evidence type="ECO:0000313" key="2">
    <source>
        <dbReference type="EMBL" id="SHG90162.1"/>
    </source>
</evidence>
<name>A0A1M5NKY0_9BRAD</name>
<gene>
    <name evidence="2" type="ORF">SAMN05443248_3034</name>
</gene>
<proteinExistence type="predicted"/>
<organism evidence="2 3">
    <name type="scientific">Bradyrhizobium erythrophlei</name>
    <dbReference type="NCBI Taxonomy" id="1437360"/>
    <lineage>
        <taxon>Bacteria</taxon>
        <taxon>Pseudomonadati</taxon>
        <taxon>Pseudomonadota</taxon>
        <taxon>Alphaproteobacteria</taxon>
        <taxon>Hyphomicrobiales</taxon>
        <taxon>Nitrobacteraceae</taxon>
        <taxon>Bradyrhizobium</taxon>
    </lineage>
</organism>
<protein>
    <submittedName>
        <fullName evidence="2">Uncharacterized protein</fullName>
    </submittedName>
</protein>
<dbReference type="EMBL" id="LT670817">
    <property type="protein sequence ID" value="SHG90162.1"/>
    <property type="molecule type" value="Genomic_DNA"/>
</dbReference>
<feature type="compositionally biased region" description="Basic and acidic residues" evidence="1">
    <location>
        <begin position="9"/>
        <end position="37"/>
    </location>
</feature>
<dbReference type="RefSeq" id="WP_154072242.1">
    <property type="nucleotide sequence ID" value="NZ_LT670817.1"/>
</dbReference>
<dbReference type="OrthoDB" id="7858104at2"/>
<dbReference type="AlphaFoldDB" id="A0A1M5NKY0"/>
<reference evidence="2 3" key="1">
    <citation type="submission" date="2016-11" db="EMBL/GenBank/DDBJ databases">
        <authorList>
            <person name="Jaros S."/>
            <person name="Januszkiewicz K."/>
            <person name="Wedrychowicz H."/>
        </authorList>
    </citation>
    <scope>NUCLEOTIDE SEQUENCE [LARGE SCALE GENOMIC DNA]</scope>
    <source>
        <strain evidence="2 3">GAS138</strain>
    </source>
</reference>
<sequence length="67" mass="7360">MMSAALMHDALKSADMIDERDLPKHRPTPEMIADAHRRNAAPRPIVSWLMGDPAPGQSALDKRNSAV</sequence>
<accession>A0A1M5NKY0</accession>
<feature type="region of interest" description="Disordered" evidence="1">
    <location>
        <begin position="1"/>
        <end position="67"/>
    </location>
</feature>
<evidence type="ECO:0000313" key="3">
    <source>
        <dbReference type="Proteomes" id="UP000189796"/>
    </source>
</evidence>